<dbReference type="SUPFAM" id="SSF50156">
    <property type="entry name" value="PDZ domain-like"/>
    <property type="match status" value="2"/>
</dbReference>
<evidence type="ECO:0000256" key="10">
    <source>
        <dbReference type="ARBA" id="ARBA00022801"/>
    </source>
</evidence>
<dbReference type="PROSITE" id="PS50106">
    <property type="entry name" value="PDZ"/>
    <property type="match status" value="2"/>
</dbReference>
<dbReference type="Gene3D" id="2.30.42.10">
    <property type="match status" value="2"/>
</dbReference>
<dbReference type="Pfam" id="PF13365">
    <property type="entry name" value="Trypsin_2"/>
    <property type="match status" value="1"/>
</dbReference>
<evidence type="ECO:0000259" key="17">
    <source>
        <dbReference type="PROSITE" id="PS50106"/>
    </source>
</evidence>
<dbReference type="STRING" id="1121442.SAMN02745702_00997"/>
<dbReference type="GO" id="GO:0006508">
    <property type="term" value="P:proteolysis"/>
    <property type="evidence" value="ECO:0007669"/>
    <property type="project" value="UniProtKB-KW"/>
</dbReference>
<dbReference type="InterPro" id="IPR011782">
    <property type="entry name" value="Pept_S1C_Do"/>
</dbReference>
<dbReference type="InterPro" id="IPR001940">
    <property type="entry name" value="Peptidase_S1C"/>
</dbReference>
<keyword evidence="8" id="KW-0677">Repeat</keyword>
<gene>
    <name evidence="18" type="ORF">SAMN02745702_00997</name>
</gene>
<evidence type="ECO:0000256" key="9">
    <source>
        <dbReference type="ARBA" id="ARBA00022764"/>
    </source>
</evidence>
<dbReference type="Proteomes" id="UP000189733">
    <property type="component" value="Unassembled WGS sequence"/>
</dbReference>
<dbReference type="Gene3D" id="2.40.10.120">
    <property type="match status" value="1"/>
</dbReference>
<evidence type="ECO:0000256" key="7">
    <source>
        <dbReference type="ARBA" id="ARBA00022729"/>
    </source>
</evidence>
<feature type="active site" description="Charge relay system" evidence="14">
    <location>
        <position position="216"/>
    </location>
</feature>
<proteinExistence type="inferred from homology"/>
<feature type="binding site" evidence="15">
    <location>
        <begin position="214"/>
        <end position="216"/>
    </location>
    <ligand>
        <name>substrate</name>
    </ligand>
</feature>
<organism evidence="18 19">
    <name type="scientific">Desulfobaculum bizertense DSM 18034</name>
    <dbReference type="NCBI Taxonomy" id="1121442"/>
    <lineage>
        <taxon>Bacteria</taxon>
        <taxon>Pseudomonadati</taxon>
        <taxon>Thermodesulfobacteriota</taxon>
        <taxon>Desulfovibrionia</taxon>
        <taxon>Desulfovibrionales</taxon>
        <taxon>Desulfovibrionaceae</taxon>
        <taxon>Desulfobaculum</taxon>
    </lineage>
</organism>
<dbReference type="GO" id="GO:0004252">
    <property type="term" value="F:serine-type endopeptidase activity"/>
    <property type="evidence" value="ECO:0007669"/>
    <property type="project" value="InterPro"/>
</dbReference>
<dbReference type="InterPro" id="IPR051201">
    <property type="entry name" value="Chloro_Bact_Ser_Proteases"/>
</dbReference>
<evidence type="ECO:0000313" key="19">
    <source>
        <dbReference type="Proteomes" id="UP000189733"/>
    </source>
</evidence>
<dbReference type="EC" id="3.4.21.107" evidence="4"/>
<keyword evidence="12" id="KW-0346">Stress response</keyword>
<dbReference type="PANTHER" id="PTHR43343">
    <property type="entry name" value="PEPTIDASE S12"/>
    <property type="match status" value="1"/>
</dbReference>
<dbReference type="Pfam" id="PF13180">
    <property type="entry name" value="PDZ_2"/>
    <property type="match status" value="2"/>
</dbReference>
<feature type="domain" description="PDZ" evidence="17">
    <location>
        <begin position="366"/>
        <end position="459"/>
    </location>
</feature>
<evidence type="ECO:0000256" key="4">
    <source>
        <dbReference type="ARBA" id="ARBA00013035"/>
    </source>
</evidence>
<evidence type="ECO:0000256" key="3">
    <source>
        <dbReference type="ARBA" id="ARBA00010541"/>
    </source>
</evidence>
<feature type="binding site" evidence="15">
    <location>
        <position position="142"/>
    </location>
    <ligand>
        <name>substrate</name>
    </ligand>
</feature>
<dbReference type="FunFam" id="2.40.10.120:FF:000007">
    <property type="entry name" value="Periplasmic serine endoprotease DegP-like"/>
    <property type="match status" value="1"/>
</dbReference>
<keyword evidence="11" id="KW-0720">Serine protease</keyword>
<evidence type="ECO:0000256" key="6">
    <source>
        <dbReference type="ARBA" id="ARBA00022670"/>
    </source>
</evidence>
<dbReference type="GO" id="GO:0042597">
    <property type="term" value="C:periplasmic space"/>
    <property type="evidence" value="ECO:0007669"/>
    <property type="project" value="UniProtKB-SubCell"/>
</dbReference>
<dbReference type="AlphaFoldDB" id="A0A1T4VVA2"/>
<evidence type="ECO:0000256" key="15">
    <source>
        <dbReference type="PIRSR" id="PIRSR611782-2"/>
    </source>
</evidence>
<keyword evidence="9" id="KW-0574">Periplasm</keyword>
<evidence type="ECO:0000256" key="2">
    <source>
        <dbReference type="ARBA" id="ARBA00004418"/>
    </source>
</evidence>
<comment type="catalytic activity">
    <reaction evidence="1">
        <text>Acts on substrates that are at least partially unfolded. The cleavage site P1 residue is normally between a pair of hydrophobic residues, such as Val-|-Val.</text>
        <dbReference type="EC" id="3.4.21.107"/>
    </reaction>
</comment>
<dbReference type="SUPFAM" id="SSF50494">
    <property type="entry name" value="Trypsin-like serine proteases"/>
    <property type="match status" value="1"/>
</dbReference>
<dbReference type="PANTHER" id="PTHR43343:SF3">
    <property type="entry name" value="PROTEASE DO-LIKE 8, CHLOROPLASTIC"/>
    <property type="match status" value="1"/>
</dbReference>
<dbReference type="OrthoDB" id="9758917at2"/>
<dbReference type="NCBIfam" id="TIGR02037">
    <property type="entry name" value="degP_htrA_DO"/>
    <property type="match status" value="1"/>
</dbReference>
<comment type="subcellular location">
    <subcellularLocation>
        <location evidence="2">Periplasm</location>
    </subcellularLocation>
</comment>
<keyword evidence="7 16" id="KW-0732">Signal</keyword>
<evidence type="ECO:0000256" key="16">
    <source>
        <dbReference type="SAM" id="SignalP"/>
    </source>
</evidence>
<evidence type="ECO:0000256" key="14">
    <source>
        <dbReference type="PIRSR" id="PIRSR611782-1"/>
    </source>
</evidence>
<evidence type="ECO:0000256" key="5">
    <source>
        <dbReference type="ARBA" id="ARBA00013958"/>
    </source>
</evidence>
<dbReference type="SMART" id="SM00228">
    <property type="entry name" value="PDZ"/>
    <property type="match status" value="2"/>
</dbReference>
<feature type="chain" id="PRO_5038829354" description="Probable periplasmic serine endoprotease DegP-like" evidence="16">
    <location>
        <begin position="27"/>
        <end position="473"/>
    </location>
</feature>
<sequence>MKTRRTVHALAMTLALIFCTAQLASAALPEFSELAQKAGSAVVNINTVKTIKQNQQMQEFFRFHKRGTPLDDFFDQFERYFNRPNQRPRKERSLGSGFIISQDGFIVTNNHVIAGADEVSVTLQGAEKTLPAKIIGRDPETDLALLKVTTSQKLKTLRFGSSKDAKVGQWVMAIGNPFGLDHSVTAGIISAKGRIIGSGPFDDFIQTDASINPGNSGGPLLNLNGEVIGINTAIVASGQGIGFAIPSDLAKRVIDQLKSNKKVSRGWIGVTIQNMDENTAKALDLKQKRGALIASVIDGEPAAKAGMKAGDVVIKVEGQPIKDASALLKSIASYKPGERVGVTVWRNGSEKNLKIKLGERKTQQAMAGLNQKSQPESAIGLRLRTPNKEEARALGLDKPQGLLIIGVQQNSAAETAGLRPGDVILQANQKAVNSVKTFDAILTGEAQKKGVVLLLIQRQGRTLFMSIALPKGK</sequence>
<evidence type="ECO:0000313" key="18">
    <source>
        <dbReference type="EMBL" id="SKA68431.1"/>
    </source>
</evidence>
<keyword evidence="19" id="KW-1185">Reference proteome</keyword>
<evidence type="ECO:0000256" key="11">
    <source>
        <dbReference type="ARBA" id="ARBA00022825"/>
    </source>
</evidence>
<name>A0A1T4VVA2_9BACT</name>
<evidence type="ECO:0000256" key="8">
    <source>
        <dbReference type="ARBA" id="ARBA00022737"/>
    </source>
</evidence>
<protein>
    <recommendedName>
        <fullName evidence="5">Probable periplasmic serine endoprotease DegP-like</fullName>
        <ecNumber evidence="4">3.4.21.107</ecNumber>
    </recommendedName>
    <alternativeName>
        <fullName evidence="13">Protease Do</fullName>
    </alternativeName>
</protein>
<reference evidence="18 19" key="1">
    <citation type="submission" date="2017-02" db="EMBL/GenBank/DDBJ databases">
        <authorList>
            <person name="Peterson S.W."/>
        </authorList>
    </citation>
    <scope>NUCLEOTIDE SEQUENCE [LARGE SCALE GENOMIC DNA]</scope>
    <source>
        <strain evidence="18 19">DSM 18034</strain>
    </source>
</reference>
<dbReference type="CDD" id="cd10839">
    <property type="entry name" value="cpPDZ1_DegP-like"/>
    <property type="match status" value="1"/>
</dbReference>
<keyword evidence="6 18" id="KW-0645">Protease</keyword>
<dbReference type="PRINTS" id="PR00834">
    <property type="entry name" value="PROTEASES2C"/>
</dbReference>
<feature type="signal peptide" evidence="16">
    <location>
        <begin position="1"/>
        <end position="26"/>
    </location>
</feature>
<feature type="binding site" evidence="15">
    <location>
        <begin position="232"/>
        <end position="236"/>
    </location>
    <ligand>
        <name>substrate</name>
    </ligand>
</feature>
<keyword evidence="10" id="KW-0378">Hydrolase</keyword>
<evidence type="ECO:0000256" key="13">
    <source>
        <dbReference type="ARBA" id="ARBA00032850"/>
    </source>
</evidence>
<evidence type="ECO:0000256" key="12">
    <source>
        <dbReference type="ARBA" id="ARBA00023016"/>
    </source>
</evidence>
<feature type="active site" description="Charge relay system" evidence="14">
    <location>
        <position position="142"/>
    </location>
</feature>
<evidence type="ECO:0000256" key="1">
    <source>
        <dbReference type="ARBA" id="ARBA00001772"/>
    </source>
</evidence>
<dbReference type="InterPro" id="IPR001478">
    <property type="entry name" value="PDZ"/>
</dbReference>
<accession>A0A1T4VVA2</accession>
<comment type="similarity">
    <text evidence="3">Belongs to the peptidase S1C family.</text>
</comment>
<dbReference type="EMBL" id="FUYA01000002">
    <property type="protein sequence ID" value="SKA68431.1"/>
    <property type="molecule type" value="Genomic_DNA"/>
</dbReference>
<dbReference type="RefSeq" id="WP_078684291.1">
    <property type="nucleotide sequence ID" value="NZ_FUYA01000002.1"/>
</dbReference>
<feature type="domain" description="PDZ" evidence="17">
    <location>
        <begin position="257"/>
        <end position="325"/>
    </location>
</feature>
<dbReference type="InterPro" id="IPR036034">
    <property type="entry name" value="PDZ_sf"/>
</dbReference>
<dbReference type="InterPro" id="IPR009003">
    <property type="entry name" value="Peptidase_S1_PA"/>
</dbReference>
<feature type="active site" description="Charge relay system" evidence="14">
    <location>
        <position position="111"/>
    </location>
</feature>
<feature type="binding site" evidence="15">
    <location>
        <position position="111"/>
    </location>
    <ligand>
        <name>substrate</name>
    </ligand>
</feature>